<dbReference type="SUPFAM" id="SSF56219">
    <property type="entry name" value="DNase I-like"/>
    <property type="match status" value="1"/>
</dbReference>
<comment type="caution">
    <text evidence="3">The sequence shown here is derived from an EMBL/GenBank/DDBJ whole genome shotgun (WGS) entry which is preliminary data.</text>
</comment>
<dbReference type="PANTHER" id="PTHR47510:SF3">
    <property type="entry name" value="ENDO_EXONUCLEASE_PHOSPHATASE DOMAIN-CONTAINING PROTEIN"/>
    <property type="match status" value="1"/>
</dbReference>
<proteinExistence type="predicted"/>
<dbReference type="InterPro" id="IPR036691">
    <property type="entry name" value="Endo/exonu/phosph_ase_sf"/>
</dbReference>
<organism evidence="3 4">
    <name type="scientific">Plutella xylostella</name>
    <name type="common">Diamondback moth</name>
    <name type="synonym">Plutella maculipennis</name>
    <dbReference type="NCBI Taxonomy" id="51655"/>
    <lineage>
        <taxon>Eukaryota</taxon>
        <taxon>Metazoa</taxon>
        <taxon>Ecdysozoa</taxon>
        <taxon>Arthropoda</taxon>
        <taxon>Hexapoda</taxon>
        <taxon>Insecta</taxon>
        <taxon>Pterygota</taxon>
        <taxon>Neoptera</taxon>
        <taxon>Endopterygota</taxon>
        <taxon>Lepidoptera</taxon>
        <taxon>Glossata</taxon>
        <taxon>Ditrysia</taxon>
        <taxon>Yponomeutoidea</taxon>
        <taxon>Plutellidae</taxon>
        <taxon>Plutella</taxon>
    </lineage>
</organism>
<feature type="domain" description="Endonuclease/exonuclease/phosphatase" evidence="2">
    <location>
        <begin position="76"/>
        <end position="254"/>
    </location>
</feature>
<name>A0ABQ7QPV0_PLUXY</name>
<dbReference type="InterPro" id="IPR000477">
    <property type="entry name" value="RT_dom"/>
</dbReference>
<reference evidence="3 4" key="1">
    <citation type="submission" date="2021-06" db="EMBL/GenBank/DDBJ databases">
        <title>A haploid diamondback moth (Plutella xylostella L.) genome assembly resolves 31 chromosomes and identifies a diamide resistance mutation.</title>
        <authorList>
            <person name="Ward C.M."/>
            <person name="Perry K.D."/>
            <person name="Baker G."/>
            <person name="Powis K."/>
            <person name="Heckel D.G."/>
            <person name="Baxter S.W."/>
        </authorList>
    </citation>
    <scope>NUCLEOTIDE SEQUENCE [LARGE SCALE GENOMIC DNA]</scope>
    <source>
        <strain evidence="3 4">LV</strain>
        <tissue evidence="3">Single pupa</tissue>
    </source>
</reference>
<dbReference type="Pfam" id="PF00078">
    <property type="entry name" value="RVT_1"/>
    <property type="match status" value="1"/>
</dbReference>
<evidence type="ECO:0000259" key="1">
    <source>
        <dbReference type="Pfam" id="PF00078"/>
    </source>
</evidence>
<dbReference type="SUPFAM" id="SSF56672">
    <property type="entry name" value="DNA/RNA polymerases"/>
    <property type="match status" value="1"/>
</dbReference>
<evidence type="ECO:0000259" key="2">
    <source>
        <dbReference type="Pfam" id="PF03372"/>
    </source>
</evidence>
<dbReference type="Gene3D" id="3.60.10.10">
    <property type="entry name" value="Endonuclease/exonuclease/phosphatase"/>
    <property type="match status" value="1"/>
</dbReference>
<dbReference type="Proteomes" id="UP000823941">
    <property type="component" value="Chromosome 10"/>
</dbReference>
<dbReference type="InterPro" id="IPR005135">
    <property type="entry name" value="Endo/exonuclease/phosphatase"/>
</dbReference>
<gene>
    <name evidence="3" type="ORF">JYU34_007194</name>
</gene>
<dbReference type="PANTHER" id="PTHR47510">
    <property type="entry name" value="REVERSE TRANSCRIPTASE DOMAIN-CONTAINING PROTEIN"/>
    <property type="match status" value="1"/>
</dbReference>
<feature type="domain" description="Reverse transcriptase" evidence="1">
    <location>
        <begin position="582"/>
        <end position="703"/>
    </location>
</feature>
<dbReference type="InterPro" id="IPR043502">
    <property type="entry name" value="DNA/RNA_pol_sf"/>
</dbReference>
<evidence type="ECO:0000313" key="3">
    <source>
        <dbReference type="EMBL" id="KAG7307060.1"/>
    </source>
</evidence>
<dbReference type="EMBL" id="JAHIBW010000010">
    <property type="protein sequence ID" value="KAG7307060.1"/>
    <property type="molecule type" value="Genomic_DNA"/>
</dbReference>
<evidence type="ECO:0000313" key="4">
    <source>
        <dbReference type="Proteomes" id="UP000823941"/>
    </source>
</evidence>
<evidence type="ECO:0008006" key="5">
    <source>
        <dbReference type="Google" id="ProtNLM"/>
    </source>
</evidence>
<sequence>MSSDNENSDSENLFDCLSSSDDELNSIDSFHSIPSLSDTLHTAFSDVPKNFNVVHINAQSIPAHYSELLASFDTKNIHAILVSESWLKPCLPTTSYSLPGFILIRNDRIGIRGGGVAIYLRSHIPYSVLSMSAQPPPDNAGEHLIIEVTLSQTKTLLGVYYNPSMYNNYYNSFEKVLEDYIPIYNHVIIMGDFNTCLLRKDVRSSSLLSLTQASNMTILPLGATHHFPNCIPTLLDLILVSSTNHVAKHGQCGADGFSYHDLIYLSYKIRPPKAKPRTLLQRNFGGMVLENLRSDAQNAAWDAVFNADTVDEKVSAFNSLMIRLYDVHAPVRAVRMKHLPAPWLTDEIKVIINRKICAKSKFKHKPSDSNRDKYIALRNHCNKVCRDAQRRHIHESVQNGDPAKVWNFLRSLGVGKSRSQSIPKDLDLNLLNQHFTSSVAMDSATKIRTLNTLSSKPTPDFSEFNFSQFADSDVERSILAITSNAVGSDSISRKMVLPILDIILPVVSHILNFSISSNTFPSTWKDAQVTPLPKKSNPSFSDYRPISILPFLSKVLERLVHHQLNKFLVRNDLMNPYQSVWCSTTAGVPQGGVLSPLLFAIFINSISDNISSSYHLYADDLQIYNQASISDLPLAIRKTNIDLDHILLWSKDYGLKVNPTKTQVIVLGSPRFTSLVDLNTLPPIVFNGVHIHWSKCVKNLGVYLDSAMTWKNQLDEVSRKVFASAGSLRRLRNFLPTATKIVLSQSLLLPILDYADSCYTDLTEEQLNKLERLQNVCIRFIFGLRKYDHVSEFRTKLKWLPIRLRRNTHILSLLYSILFNPSYPAYLKERFQFRYESHNRTLRSAHNLRLNIPPHSTKFYSNSFTIQAITLWNDLPLDIRKAPSLASFKRMLKEHYLSI</sequence>
<dbReference type="Pfam" id="PF03372">
    <property type="entry name" value="Exo_endo_phos"/>
    <property type="match status" value="1"/>
</dbReference>
<keyword evidence="4" id="KW-1185">Reference proteome</keyword>
<protein>
    <recommendedName>
        <fullName evidence="5">Reverse transcriptase domain-containing protein</fullName>
    </recommendedName>
</protein>
<accession>A0ABQ7QPV0</accession>